<dbReference type="GO" id="GO:1901982">
    <property type="term" value="F:maltose binding"/>
    <property type="evidence" value="ECO:0007669"/>
    <property type="project" value="TreeGrafter"/>
</dbReference>
<dbReference type="GO" id="GO:0055085">
    <property type="term" value="P:transmembrane transport"/>
    <property type="evidence" value="ECO:0007669"/>
    <property type="project" value="InterPro"/>
</dbReference>
<dbReference type="GO" id="GO:0042956">
    <property type="term" value="P:maltodextrin transmembrane transport"/>
    <property type="evidence" value="ECO:0007669"/>
    <property type="project" value="TreeGrafter"/>
</dbReference>
<dbReference type="GO" id="GO:0015768">
    <property type="term" value="P:maltose transport"/>
    <property type="evidence" value="ECO:0007669"/>
    <property type="project" value="TreeGrafter"/>
</dbReference>
<evidence type="ECO:0000256" key="4">
    <source>
        <dbReference type="SAM" id="MobiDB-lite"/>
    </source>
</evidence>
<dbReference type="AlphaFoldDB" id="A0A1R1F419"/>
<keyword evidence="2" id="KW-0813">Transport</keyword>
<name>A0A1R1F419_9BACL</name>
<dbReference type="InterPro" id="IPR006061">
    <property type="entry name" value="SBP_1_CS"/>
</dbReference>
<dbReference type="Pfam" id="PF01547">
    <property type="entry name" value="SBP_bac_1"/>
    <property type="match status" value="1"/>
</dbReference>
<evidence type="ECO:0000256" key="2">
    <source>
        <dbReference type="ARBA" id="ARBA00022448"/>
    </source>
</evidence>
<dbReference type="PANTHER" id="PTHR30061">
    <property type="entry name" value="MALTOSE-BINDING PERIPLASMIC PROTEIN"/>
    <property type="match status" value="1"/>
</dbReference>
<feature type="chain" id="PRO_5039142086" description="ABC transporter substrate-binding protein" evidence="5">
    <location>
        <begin position="32"/>
        <end position="460"/>
    </location>
</feature>
<dbReference type="GO" id="GO:0055052">
    <property type="term" value="C:ATP-binding cassette (ABC) transporter complex, substrate-binding subunit-containing"/>
    <property type="evidence" value="ECO:0007669"/>
    <property type="project" value="TreeGrafter"/>
</dbReference>
<feature type="region of interest" description="Disordered" evidence="4">
    <location>
        <begin position="28"/>
        <end position="53"/>
    </location>
</feature>
<dbReference type="Gene3D" id="3.40.190.10">
    <property type="entry name" value="Periplasmic binding protein-like II"/>
    <property type="match status" value="2"/>
</dbReference>
<evidence type="ECO:0000313" key="6">
    <source>
        <dbReference type="EMBL" id="OMF58770.1"/>
    </source>
</evidence>
<keyword evidence="3 5" id="KW-0732">Signal</keyword>
<dbReference type="CDD" id="cd14748">
    <property type="entry name" value="PBP2_UgpB"/>
    <property type="match status" value="1"/>
</dbReference>
<proteinExistence type="inferred from homology"/>
<dbReference type="EMBL" id="MRTP01000001">
    <property type="protein sequence ID" value="OMF58770.1"/>
    <property type="molecule type" value="Genomic_DNA"/>
</dbReference>
<dbReference type="InterPro" id="IPR006059">
    <property type="entry name" value="SBP"/>
</dbReference>
<accession>A0A1R1F419</accession>
<dbReference type="STRING" id="297318.BK138_09780"/>
<evidence type="ECO:0008006" key="8">
    <source>
        <dbReference type="Google" id="ProtNLM"/>
    </source>
</evidence>
<keyword evidence="7" id="KW-1185">Reference proteome</keyword>
<evidence type="ECO:0000256" key="5">
    <source>
        <dbReference type="SAM" id="SignalP"/>
    </source>
</evidence>
<evidence type="ECO:0000256" key="3">
    <source>
        <dbReference type="ARBA" id="ARBA00022729"/>
    </source>
</evidence>
<evidence type="ECO:0000313" key="7">
    <source>
        <dbReference type="Proteomes" id="UP000187172"/>
    </source>
</evidence>
<comment type="caution">
    <text evidence="6">The sequence shown here is derived from an EMBL/GenBank/DDBJ whole genome shotgun (WGS) entry which is preliminary data.</text>
</comment>
<organism evidence="6 7">
    <name type="scientific">Paenibacillus rhizosphaerae</name>
    <dbReference type="NCBI Taxonomy" id="297318"/>
    <lineage>
        <taxon>Bacteria</taxon>
        <taxon>Bacillati</taxon>
        <taxon>Bacillota</taxon>
        <taxon>Bacilli</taxon>
        <taxon>Bacillales</taxon>
        <taxon>Paenibacillaceae</taxon>
        <taxon>Paenibacillus</taxon>
    </lineage>
</organism>
<reference evidence="6 7" key="1">
    <citation type="submission" date="2016-11" db="EMBL/GenBank/DDBJ databases">
        <title>Paenibacillus species isolates.</title>
        <authorList>
            <person name="Beno S.M."/>
        </authorList>
    </citation>
    <scope>NUCLEOTIDE SEQUENCE [LARGE SCALE GENOMIC DNA]</scope>
    <source>
        <strain evidence="6 7">FSL R5-0378</strain>
    </source>
</reference>
<dbReference type="Proteomes" id="UP000187172">
    <property type="component" value="Unassembled WGS sequence"/>
</dbReference>
<dbReference type="RefSeq" id="WP_076168850.1">
    <property type="nucleotide sequence ID" value="NZ_MRTP01000001.1"/>
</dbReference>
<dbReference type="PROSITE" id="PS51257">
    <property type="entry name" value="PROKAR_LIPOPROTEIN"/>
    <property type="match status" value="1"/>
</dbReference>
<dbReference type="PANTHER" id="PTHR30061:SF50">
    <property type="entry name" value="MALTOSE_MALTODEXTRIN-BINDING PERIPLASMIC PROTEIN"/>
    <property type="match status" value="1"/>
</dbReference>
<protein>
    <recommendedName>
        <fullName evidence="8">ABC transporter substrate-binding protein</fullName>
    </recommendedName>
</protein>
<feature type="signal peptide" evidence="5">
    <location>
        <begin position="1"/>
        <end position="31"/>
    </location>
</feature>
<dbReference type="SUPFAM" id="SSF53850">
    <property type="entry name" value="Periplasmic binding protein-like II"/>
    <property type="match status" value="1"/>
</dbReference>
<dbReference type="PROSITE" id="PS01037">
    <property type="entry name" value="SBP_BACTERIAL_1"/>
    <property type="match status" value="1"/>
</dbReference>
<comment type="similarity">
    <text evidence="1">Belongs to the bacterial solute-binding protein 1 family.</text>
</comment>
<evidence type="ECO:0000256" key="1">
    <source>
        <dbReference type="ARBA" id="ARBA00008520"/>
    </source>
</evidence>
<sequence length="460" mass="51242">MKSTLKPFLSIVLIMLMLAGLIACSSPGTPAAGQDGKKEDTSAPSSDSGKKGDGKAVEVTYWHMWTSDWKKLIDSLVDEFNQTHPGIHVTALSITGDANAKFLTAQAGGDPPDVMTQWNQIIPSWAEKGAIASLDPYIQADAPDLGEWMYPTVKEIGTYKGKMYAIPFSMNTLAMYYNKDILKEEGFDPEKPPTTIQELDAMQDKLWKLDKRGFIQRVGYMPSGLTQWSTAFGGKWADEDGKPTATDPNNLATLEWFQSYAKKYDPTKVAAFNKSMSSNVNSAWSFLSGKQVFAMDGMWRLEDLKNYAPDLQYGVMTLPYPEGTGKPDATWVNGNFNIIPEKAKHPKEAWEFILWLTGYHNEDWAAQMLTKGGWIPPSPKITEKQAYQDFMNEIPARKTFVDLLGSPNAKITPVIPVQQYYWDRAAKAEESVMTGNKDPKQALETLQKEVEEEIAKAGGK</sequence>
<gene>
    <name evidence="6" type="ORF">BK138_09780</name>
</gene>